<dbReference type="GO" id="GO:0016102">
    <property type="term" value="P:diterpenoid biosynthetic process"/>
    <property type="evidence" value="ECO:0007669"/>
    <property type="project" value="TreeGrafter"/>
</dbReference>
<gene>
    <name evidence="2" type="ORF">CDV56_101521</name>
</gene>
<name>A0A397GTH4_ASPTH</name>
<dbReference type="InterPro" id="IPR008949">
    <property type="entry name" value="Isoprenoid_synthase_dom_sf"/>
</dbReference>
<dbReference type="PANTHER" id="PTHR31739">
    <property type="entry name" value="ENT-COPALYL DIPHOSPHATE SYNTHASE, CHLOROPLASTIC"/>
    <property type="match status" value="1"/>
</dbReference>
<keyword evidence="3" id="KW-1185">Reference proteome</keyword>
<dbReference type="InterPro" id="IPR050148">
    <property type="entry name" value="Terpene_synthase-like"/>
</dbReference>
<evidence type="ECO:0000313" key="3">
    <source>
        <dbReference type="Proteomes" id="UP000215305"/>
    </source>
</evidence>
<dbReference type="EMBL" id="NKHU02000118">
    <property type="protein sequence ID" value="RHZ53907.1"/>
    <property type="molecule type" value="Genomic_DNA"/>
</dbReference>
<dbReference type="GeneID" id="38123495"/>
<dbReference type="GO" id="GO:0010333">
    <property type="term" value="F:terpene synthase activity"/>
    <property type="evidence" value="ECO:0007669"/>
    <property type="project" value="InterPro"/>
</dbReference>
<dbReference type="AlphaFoldDB" id="A0A397GTH4"/>
<accession>A0A397GTH4</accession>
<comment type="caution">
    <text evidence="2">The sequence shown here is derived from an EMBL/GenBank/DDBJ whole genome shotgun (WGS) entry which is preliminary data.</text>
</comment>
<organism evidence="2 3">
    <name type="scientific">Aspergillus thermomutatus</name>
    <name type="common">Neosartorya pseudofischeri</name>
    <dbReference type="NCBI Taxonomy" id="41047"/>
    <lineage>
        <taxon>Eukaryota</taxon>
        <taxon>Fungi</taxon>
        <taxon>Dikarya</taxon>
        <taxon>Ascomycota</taxon>
        <taxon>Pezizomycotina</taxon>
        <taxon>Eurotiomycetes</taxon>
        <taxon>Eurotiomycetidae</taxon>
        <taxon>Eurotiales</taxon>
        <taxon>Aspergillaceae</taxon>
        <taxon>Aspergillus</taxon>
        <taxon>Aspergillus subgen. Fumigati</taxon>
    </lineage>
</organism>
<dbReference type="InterPro" id="IPR008930">
    <property type="entry name" value="Terpenoid_cyclase/PrenylTrfase"/>
</dbReference>
<dbReference type="Gene3D" id="1.50.10.160">
    <property type="match status" value="1"/>
</dbReference>
<dbReference type="SUPFAM" id="SSF48239">
    <property type="entry name" value="Terpenoid cyclases/Protein prenyltransferases"/>
    <property type="match status" value="1"/>
</dbReference>
<comment type="similarity">
    <text evidence="1">Belongs to the terpene synthase family.</text>
</comment>
<protein>
    <recommendedName>
        <fullName evidence="4">Ent-kaurene synthase</fullName>
    </recommendedName>
</protein>
<proteinExistence type="inferred from homology"/>
<evidence type="ECO:0008006" key="4">
    <source>
        <dbReference type="Google" id="ProtNLM"/>
    </source>
</evidence>
<evidence type="ECO:0000256" key="1">
    <source>
        <dbReference type="ARBA" id="ARBA00006333"/>
    </source>
</evidence>
<sequence>MEFDTASVERLAGELLDRMLNAHDPHHGFASITCSIYDTAWLSIISKTENGVTQWLFPESFFFLLDAQQKNGAWETYASPIDGILNTAAALLALCQHHETPYQLETDCSLDKRISSAKQALQNMLEDWNFGDTLHVGSEILVPASLTALERYNMRFQFSGREVLYKIRDKKLSMVDIHRLEDEHGPAHSILHSLEALEGKIDFDKIAHHKVRGSIMASPSATAAYLIHASAWDKESEAYLRHVLAQCKRDGNGSVPSFFPATLFELSWVLTTLLAAGFEMDVLGKGKLEIFRKILEDEIHAHQGLIGFAPQIQPDADDTAKAITCLNLLGADVSVSALVDNFNHGECFKTYPQERNSSISTNCNVLMALLSNPTNIANHSAVITKVTRYLCKKWFTTQIITDKWNLSPYYTIMLMAQALTQALKVWGNSSILQKEARELFTDDIPLALFQILVYVLQRQRSDGSWDGSKEVTAYALIIVDTLTEIACRQLQEKKIRAAVHQGRVFLSKVFDSQPHADRLWIEKVTYGSRNLSEAYILAALHSSSVYQNGEIPHVAKADDSASAMGNFYTNLPVLKQTPQWLIDASLCEGSLLRPRLQRKCQEIFPDGTGNGEHLNFIPFTWTMPTRLVKADLGADAQLDIMALSAFLYTLDHHMEGVIGVRGENERRDVRCAVNRDFNYIQRYGHLPSPLSLDETLQRFITYIWEHPKVQSASEIDRNALLVNLRRYLLAHLDQVDDNHHLHNRRTSGRESITEPRHTSLFQWIQTTSGHSTGGQVAFSFFLCLTASGTDSLPSPRAKYIGEELSQCLAALSRLENDYGSLERDRLEGNLNSIDFLIPAGQIDNGHLDRVNGQPSSAALATAKKELLALAEHERKTINRLLHTNLPDLITPAVFKALTVFTAAVDIYGQMYVLKDHTPRMGEKRVRREGNGIAENDCAIGYKRVNADKEISNVL</sequence>
<dbReference type="Proteomes" id="UP000215305">
    <property type="component" value="Unassembled WGS sequence"/>
</dbReference>
<dbReference type="STRING" id="41047.A0A397GTH4"/>
<dbReference type="RefSeq" id="XP_026613764.1">
    <property type="nucleotide sequence ID" value="XM_026755140.1"/>
</dbReference>
<evidence type="ECO:0000313" key="2">
    <source>
        <dbReference type="EMBL" id="RHZ53907.1"/>
    </source>
</evidence>
<dbReference type="PANTHER" id="PTHR31739:SF25">
    <property type="entry name" value="(E,E)-GERANYLLINALOOL SYNTHASE"/>
    <property type="match status" value="1"/>
</dbReference>
<reference evidence="2" key="1">
    <citation type="submission" date="2018-08" db="EMBL/GenBank/DDBJ databases">
        <title>Draft genome sequence of azole-resistant Aspergillus thermomutatus (Neosartorya pseudofischeri) strain HMR AF 39, isolated from a human nasal aspirate.</title>
        <authorList>
            <person name="Parent-Michaud M."/>
            <person name="Dufresne P.J."/>
            <person name="Fournier E."/>
            <person name="Martineau C."/>
            <person name="Moreira S."/>
            <person name="Perkins V."/>
            <person name="De Repentigny L."/>
            <person name="Dufresne S.F."/>
        </authorList>
    </citation>
    <scope>NUCLEOTIDE SEQUENCE [LARGE SCALE GENOMIC DNA]</scope>
    <source>
        <strain evidence="2">HMR AF 39</strain>
    </source>
</reference>
<dbReference type="VEuPathDB" id="FungiDB:CDV56_101521"/>
<dbReference type="SUPFAM" id="SSF48576">
    <property type="entry name" value="Terpenoid synthases"/>
    <property type="match status" value="1"/>
</dbReference>
<dbReference type="Gene3D" id="1.50.10.20">
    <property type="match status" value="1"/>
</dbReference>
<dbReference type="GO" id="GO:0000287">
    <property type="term" value="F:magnesium ion binding"/>
    <property type="evidence" value="ECO:0007669"/>
    <property type="project" value="TreeGrafter"/>
</dbReference>
<dbReference type="OrthoDB" id="2343925at2759"/>